<dbReference type="EMBL" id="JAWCUD010000002">
    <property type="protein sequence ID" value="MDU0200950.1"/>
    <property type="molecule type" value="Genomic_DNA"/>
</dbReference>
<keyword evidence="8" id="KW-1185">Reference proteome</keyword>
<organism evidence="7 8">
    <name type="scientific">Paenibacillus violae</name>
    <dbReference type="NCBI Taxonomy" id="3077234"/>
    <lineage>
        <taxon>Bacteria</taxon>
        <taxon>Bacillati</taxon>
        <taxon>Bacillota</taxon>
        <taxon>Bacilli</taxon>
        <taxon>Bacillales</taxon>
        <taxon>Paenibacillaceae</taxon>
        <taxon>Paenibacillus</taxon>
    </lineage>
</organism>
<evidence type="ECO:0000259" key="6">
    <source>
        <dbReference type="PROSITE" id="PS51349"/>
    </source>
</evidence>
<dbReference type="RefSeq" id="WP_315950596.1">
    <property type="nucleotide sequence ID" value="NZ_JAWCUD010000002.1"/>
</dbReference>
<dbReference type="PANTHER" id="PTHR10578:SF143">
    <property type="entry name" value="FMN-DEPENDENT ALPHA-HYDROXY ACID DEHYDROGENASE PB1A11.03"/>
    <property type="match status" value="1"/>
</dbReference>
<evidence type="ECO:0000256" key="1">
    <source>
        <dbReference type="ARBA" id="ARBA00001917"/>
    </source>
</evidence>
<dbReference type="PROSITE" id="PS51349">
    <property type="entry name" value="FMN_HYDROXY_ACID_DH_2"/>
    <property type="match status" value="1"/>
</dbReference>
<dbReference type="InterPro" id="IPR013785">
    <property type="entry name" value="Aldolase_TIM"/>
</dbReference>
<evidence type="ECO:0000256" key="5">
    <source>
        <dbReference type="ARBA" id="ARBA00048754"/>
    </source>
</evidence>
<comment type="catalytic activity">
    <reaction evidence="5">
        <text>(S)-lactate + O2 = pyruvate + H2O2</text>
        <dbReference type="Rhea" id="RHEA:55868"/>
        <dbReference type="ChEBI" id="CHEBI:15361"/>
        <dbReference type="ChEBI" id="CHEBI:15379"/>
        <dbReference type="ChEBI" id="CHEBI:16240"/>
        <dbReference type="ChEBI" id="CHEBI:16651"/>
    </reaction>
    <physiologicalReaction direction="left-to-right" evidence="5">
        <dbReference type="Rhea" id="RHEA:55869"/>
    </physiologicalReaction>
</comment>
<dbReference type="InterPro" id="IPR037396">
    <property type="entry name" value="FMN_HAD"/>
</dbReference>
<keyword evidence="2" id="KW-0560">Oxidoreductase</keyword>
<dbReference type="Gene3D" id="3.20.20.70">
    <property type="entry name" value="Aldolase class I"/>
    <property type="match status" value="1"/>
</dbReference>
<feature type="domain" description="FMN hydroxy acid dehydrogenase" evidence="6">
    <location>
        <begin position="17"/>
        <end position="376"/>
    </location>
</feature>
<dbReference type="InterPro" id="IPR000262">
    <property type="entry name" value="FMN-dep_DH"/>
</dbReference>
<protein>
    <recommendedName>
        <fullName evidence="4">L-lactate oxidase</fullName>
    </recommendedName>
</protein>
<reference evidence="7 8" key="1">
    <citation type="submission" date="2023-10" db="EMBL/GenBank/DDBJ databases">
        <title>Paenibacillus strain PFR10 Genome sequencing and assembly.</title>
        <authorList>
            <person name="Kim I."/>
        </authorList>
    </citation>
    <scope>NUCLEOTIDE SEQUENCE [LARGE SCALE GENOMIC DNA]</scope>
    <source>
        <strain evidence="7 8">PFR10</strain>
    </source>
</reference>
<evidence type="ECO:0000256" key="2">
    <source>
        <dbReference type="ARBA" id="ARBA00023002"/>
    </source>
</evidence>
<dbReference type="Proteomes" id="UP001260980">
    <property type="component" value="Unassembled WGS sequence"/>
</dbReference>
<dbReference type="SUPFAM" id="SSF51395">
    <property type="entry name" value="FMN-linked oxidoreductases"/>
    <property type="match status" value="1"/>
</dbReference>
<comment type="similarity">
    <text evidence="3">Belongs to the FMN-dependent alpha-hydroxy acid dehydrogenase family.</text>
</comment>
<dbReference type="PANTHER" id="PTHR10578">
    <property type="entry name" value="S -2-HYDROXY-ACID OXIDASE-RELATED"/>
    <property type="match status" value="1"/>
</dbReference>
<sequence length="376" mass="41784">MNFGSYIQTARIRECNQTRRMLITFEQWEQEARRLLDPRSFSYASSGAGEGTTIRANQESFQRWRIVPRVLRDVADRDLSVRLFGKTFPFPIGFAPIGRQAMFHEMGEVASARAAAILGIPFIQSMVSSYSLEQVAVAHPGSWFHLFIGQDRDVLKSLVLRAERAGFSAIVPTLDRPEEGWRAQNLSLCVSPFMFHYGLGNFISDPIVKQKYGLPLTPQTMRYLTSEPHISVEDFRYIRSLTKLPIIVKGVLHSEDAKMLINYGADGIIVSNHGGRHLDGAIAALDALPSIVDVVGARIPVMFDSGIRYGADIFKALALGAKMIFIGRPYLYGLTIAGETGARHFMENLVADFDLNLGMAGLKNLSELLPSTLSKQ</sequence>
<comment type="cofactor">
    <cofactor evidence="1">
        <name>FMN</name>
        <dbReference type="ChEBI" id="CHEBI:58210"/>
    </cofactor>
</comment>
<proteinExistence type="inferred from homology"/>
<evidence type="ECO:0000313" key="7">
    <source>
        <dbReference type="EMBL" id="MDU0200950.1"/>
    </source>
</evidence>
<comment type="caution">
    <text evidence="7">The sequence shown here is derived from an EMBL/GenBank/DDBJ whole genome shotgun (WGS) entry which is preliminary data.</text>
</comment>
<name>A0ABU3R9N5_9BACL</name>
<evidence type="ECO:0000256" key="3">
    <source>
        <dbReference type="ARBA" id="ARBA00024042"/>
    </source>
</evidence>
<evidence type="ECO:0000256" key="4">
    <source>
        <dbReference type="ARBA" id="ARBA00029513"/>
    </source>
</evidence>
<dbReference type="PIRSF" id="PIRSF000138">
    <property type="entry name" value="Al-hdrx_acd_dh"/>
    <property type="match status" value="1"/>
</dbReference>
<accession>A0ABU3R9N5</accession>
<dbReference type="Pfam" id="PF01070">
    <property type="entry name" value="FMN_dh"/>
    <property type="match status" value="1"/>
</dbReference>
<evidence type="ECO:0000313" key="8">
    <source>
        <dbReference type="Proteomes" id="UP001260980"/>
    </source>
</evidence>
<dbReference type="InterPro" id="IPR012133">
    <property type="entry name" value="Alpha-hydoxy_acid_DH_FMN"/>
</dbReference>
<gene>
    <name evidence="7" type="ORF">RQP52_07600</name>
</gene>